<organism evidence="2 3">
    <name type="scientific">Silurus asotus</name>
    <name type="common">Amur catfish</name>
    <name type="synonym">Parasilurus asotus</name>
    <dbReference type="NCBI Taxonomy" id="30991"/>
    <lineage>
        <taxon>Eukaryota</taxon>
        <taxon>Metazoa</taxon>
        <taxon>Chordata</taxon>
        <taxon>Craniata</taxon>
        <taxon>Vertebrata</taxon>
        <taxon>Euteleostomi</taxon>
        <taxon>Actinopterygii</taxon>
        <taxon>Neopterygii</taxon>
        <taxon>Teleostei</taxon>
        <taxon>Ostariophysi</taxon>
        <taxon>Siluriformes</taxon>
        <taxon>Siluridae</taxon>
        <taxon>Silurus</taxon>
    </lineage>
</organism>
<sequence length="65" mass="6895">MTESTGVGEGLDRSSMNFSFVIGIFDLAHVLRQITQLSPFIRLGTGTNSALAFATLMAVLGAFQS</sequence>
<dbReference type="Proteomes" id="UP001205998">
    <property type="component" value="Unassembled WGS sequence"/>
</dbReference>
<comment type="caution">
    <text evidence="2">The sequence shown here is derived from an EMBL/GenBank/DDBJ whole genome shotgun (WGS) entry which is preliminary data.</text>
</comment>
<keyword evidence="1" id="KW-0812">Transmembrane</keyword>
<keyword evidence="1" id="KW-0472">Membrane</keyword>
<keyword evidence="3" id="KW-1185">Reference proteome</keyword>
<evidence type="ECO:0000256" key="1">
    <source>
        <dbReference type="SAM" id="Phobius"/>
    </source>
</evidence>
<dbReference type="EMBL" id="MU551708">
    <property type="protein sequence ID" value="KAI5616979.1"/>
    <property type="molecule type" value="Genomic_DNA"/>
</dbReference>
<dbReference type="AlphaFoldDB" id="A0AAD5FIK6"/>
<evidence type="ECO:0000313" key="3">
    <source>
        <dbReference type="Proteomes" id="UP001205998"/>
    </source>
</evidence>
<feature type="transmembrane region" description="Helical" evidence="1">
    <location>
        <begin position="43"/>
        <end position="63"/>
    </location>
</feature>
<gene>
    <name evidence="2" type="ORF">C0J50_23453</name>
</gene>
<protein>
    <submittedName>
        <fullName evidence="2">Uncharacterized protein</fullName>
    </submittedName>
</protein>
<reference evidence="2" key="1">
    <citation type="submission" date="2018-07" db="EMBL/GenBank/DDBJ databases">
        <title>Comparative genomics of catfishes provides insights into carnivory and benthic adaptation.</title>
        <authorList>
            <person name="Zhang Y."/>
            <person name="Wang D."/>
            <person name="Peng Z."/>
            <person name="Zheng S."/>
            <person name="Shao F."/>
            <person name="Tao W."/>
        </authorList>
    </citation>
    <scope>NUCLEOTIDE SEQUENCE</scope>
    <source>
        <strain evidence="2">Chongqing</strain>
    </source>
</reference>
<proteinExistence type="predicted"/>
<evidence type="ECO:0000313" key="2">
    <source>
        <dbReference type="EMBL" id="KAI5616979.1"/>
    </source>
</evidence>
<name>A0AAD5FIK6_SILAS</name>
<accession>A0AAD5FIK6</accession>
<keyword evidence="1" id="KW-1133">Transmembrane helix</keyword>